<name>A0A8S2CKB9_9BILA</name>
<dbReference type="InterPro" id="IPR017871">
    <property type="entry name" value="ABC_transporter-like_CS"/>
</dbReference>
<feature type="domain" description="ABC transporter" evidence="10">
    <location>
        <begin position="67"/>
        <end position="304"/>
    </location>
</feature>
<dbReference type="AlphaFoldDB" id="A0A8S2CKB9"/>
<dbReference type="InterPro" id="IPR003439">
    <property type="entry name" value="ABC_transporter-like_ATP-bd"/>
</dbReference>
<evidence type="ECO:0000256" key="1">
    <source>
        <dbReference type="ARBA" id="ARBA00004202"/>
    </source>
</evidence>
<dbReference type="CDD" id="cd03216">
    <property type="entry name" value="ABC_Carb_Monos_I"/>
    <property type="match status" value="1"/>
</dbReference>
<keyword evidence="3" id="KW-1003">Cell membrane</keyword>
<evidence type="ECO:0000256" key="5">
    <source>
        <dbReference type="ARBA" id="ARBA00022741"/>
    </source>
</evidence>
<dbReference type="SMART" id="SM00382">
    <property type="entry name" value="AAA"/>
    <property type="match status" value="2"/>
</dbReference>
<comment type="caution">
    <text evidence="11">The sequence shown here is derived from an EMBL/GenBank/DDBJ whole genome shotgun (WGS) entry which is preliminary data.</text>
</comment>
<accession>A0A8S2CKB9</accession>
<proteinExistence type="predicted"/>
<evidence type="ECO:0000313" key="12">
    <source>
        <dbReference type="EMBL" id="CAF3499364.1"/>
    </source>
</evidence>
<dbReference type="EMBL" id="CAJNOK010000057">
    <property type="protein sequence ID" value="CAF0725928.1"/>
    <property type="molecule type" value="Genomic_DNA"/>
</dbReference>
<evidence type="ECO:0000256" key="6">
    <source>
        <dbReference type="ARBA" id="ARBA00022840"/>
    </source>
</evidence>
<keyword evidence="7" id="KW-1278">Translocase</keyword>
<feature type="domain" description="ABC transporter" evidence="10">
    <location>
        <begin position="325"/>
        <end position="559"/>
    </location>
</feature>
<dbReference type="Proteomes" id="UP000677228">
    <property type="component" value="Unassembled WGS sequence"/>
</dbReference>
<dbReference type="InterPro" id="IPR050107">
    <property type="entry name" value="ABC_carbohydrate_import_ATPase"/>
</dbReference>
<evidence type="ECO:0000256" key="2">
    <source>
        <dbReference type="ARBA" id="ARBA00022448"/>
    </source>
</evidence>
<evidence type="ECO:0000256" key="9">
    <source>
        <dbReference type="SAM" id="MobiDB-lite"/>
    </source>
</evidence>
<dbReference type="Pfam" id="PF00005">
    <property type="entry name" value="ABC_tran"/>
    <property type="match status" value="2"/>
</dbReference>
<evidence type="ECO:0000256" key="4">
    <source>
        <dbReference type="ARBA" id="ARBA00022737"/>
    </source>
</evidence>
<dbReference type="Proteomes" id="UP000682733">
    <property type="component" value="Unassembled WGS sequence"/>
</dbReference>
<dbReference type="PROSITE" id="PS50893">
    <property type="entry name" value="ABC_TRANSPORTER_2"/>
    <property type="match status" value="2"/>
</dbReference>
<dbReference type="GO" id="GO:0016887">
    <property type="term" value="F:ATP hydrolysis activity"/>
    <property type="evidence" value="ECO:0007669"/>
    <property type="project" value="InterPro"/>
</dbReference>
<evidence type="ECO:0000256" key="8">
    <source>
        <dbReference type="ARBA" id="ARBA00023136"/>
    </source>
</evidence>
<feature type="region of interest" description="Disordered" evidence="9">
    <location>
        <begin position="1"/>
        <end position="37"/>
    </location>
</feature>
<organism evidence="11 13">
    <name type="scientific">Didymodactylos carnosus</name>
    <dbReference type="NCBI Taxonomy" id="1234261"/>
    <lineage>
        <taxon>Eukaryota</taxon>
        <taxon>Metazoa</taxon>
        <taxon>Spiralia</taxon>
        <taxon>Gnathifera</taxon>
        <taxon>Rotifera</taxon>
        <taxon>Eurotatoria</taxon>
        <taxon>Bdelloidea</taxon>
        <taxon>Philodinida</taxon>
        <taxon>Philodinidae</taxon>
        <taxon>Didymodactylos</taxon>
    </lineage>
</organism>
<dbReference type="CDD" id="cd03215">
    <property type="entry name" value="ABC_Carb_Monos_II"/>
    <property type="match status" value="1"/>
</dbReference>
<evidence type="ECO:0000259" key="10">
    <source>
        <dbReference type="PROSITE" id="PS50893"/>
    </source>
</evidence>
<keyword evidence="6" id="KW-0067">ATP-binding</keyword>
<keyword evidence="4" id="KW-0677">Repeat</keyword>
<evidence type="ECO:0000313" key="11">
    <source>
        <dbReference type="EMBL" id="CAF0725928.1"/>
    </source>
</evidence>
<dbReference type="GO" id="GO:0005524">
    <property type="term" value="F:ATP binding"/>
    <property type="evidence" value="ECO:0007669"/>
    <property type="project" value="UniProtKB-KW"/>
</dbReference>
<dbReference type="InterPro" id="IPR027417">
    <property type="entry name" value="P-loop_NTPase"/>
</dbReference>
<evidence type="ECO:0000256" key="7">
    <source>
        <dbReference type="ARBA" id="ARBA00022967"/>
    </source>
</evidence>
<keyword evidence="8" id="KW-0472">Membrane</keyword>
<comment type="subcellular location">
    <subcellularLocation>
        <location evidence="1">Cell membrane</location>
        <topology evidence="1">Peripheral membrane protein</topology>
    </subcellularLocation>
</comment>
<dbReference type="PANTHER" id="PTHR43790:SF4">
    <property type="entry name" value="GUANOSINE IMPORT ATP-BINDING PROTEIN NUPO"/>
    <property type="match status" value="1"/>
</dbReference>
<gene>
    <name evidence="11" type="ORF">OVA965_LOCUS426</name>
    <name evidence="12" type="ORF">TMI583_LOCUS426</name>
</gene>
<dbReference type="SUPFAM" id="SSF52540">
    <property type="entry name" value="P-loop containing nucleoside triphosphate hydrolases"/>
    <property type="match status" value="2"/>
</dbReference>
<dbReference type="EMBL" id="CAJOBA010000057">
    <property type="protein sequence ID" value="CAF3499364.1"/>
    <property type="molecule type" value="Genomic_DNA"/>
</dbReference>
<dbReference type="PANTHER" id="PTHR43790">
    <property type="entry name" value="CARBOHYDRATE TRANSPORT ATP-BINDING PROTEIN MG119-RELATED"/>
    <property type="match status" value="1"/>
</dbReference>
<dbReference type="GO" id="GO:0005886">
    <property type="term" value="C:plasma membrane"/>
    <property type="evidence" value="ECO:0007669"/>
    <property type="project" value="UniProtKB-SubCell"/>
</dbReference>
<keyword evidence="5" id="KW-0547">Nucleotide-binding</keyword>
<dbReference type="FunFam" id="3.40.50.300:FF:000127">
    <property type="entry name" value="Ribose import ATP-binding protein RbsA"/>
    <property type="match status" value="1"/>
</dbReference>
<dbReference type="Gene3D" id="3.40.50.300">
    <property type="entry name" value="P-loop containing nucleotide triphosphate hydrolases"/>
    <property type="match status" value="2"/>
</dbReference>
<dbReference type="InterPro" id="IPR003593">
    <property type="entry name" value="AAA+_ATPase"/>
</dbReference>
<keyword evidence="2" id="KW-0813">Transport</keyword>
<sequence length="559" mass="61168">MAKKVVKKTIKSKSKVIKPKVPKSTASKKPLPKIKKTVKSTVKKPIKKIDKKQAAKPKVNSVKRFALEMFNISKRFGTIVANEKINLQVEKGTIHALIGENGAGKSTLMSILFGLYHPDSGIIKINDTVVNVNSPQKANALGIGMVHQHFKLVDNFSVLENIVLGAETLVSGTPLISAKSDHKRVLKTLEKYQLEIDLKKKISSLSVAEQQRVEIVKMLYRESDILILDEPTAVLSPNEIPKFLDYLVALKKLGKTIIIISHKLKEIKQIADYGTVIRHGKSINSFKMSEVTIPEIVEMMVGVQVIDIVNPHIVKNEGKQIVAEFDHISVGKIGNKGVIGLNDFNLQINAGEIVGIAGVEGNGQTELANAISGMSKTESGNIFLTPSLTTSSTQSERKNLTNLSIEQRFKSGLAFVSEDRHKFGSILGESYRAAKKEALKIIGKFDVRNNEGGAAIMESLSGGNQQKVILGRELSSPFSLLVLCQPTRGLDVKAVANVHKKILEAKGEGKAILLISYELDEIINLSDRVKVLYSGKTVGELKGKEISYERIGKMMIGEA</sequence>
<feature type="compositionally biased region" description="Basic residues" evidence="9">
    <location>
        <begin position="1"/>
        <end position="21"/>
    </location>
</feature>
<evidence type="ECO:0000256" key="3">
    <source>
        <dbReference type="ARBA" id="ARBA00022475"/>
    </source>
</evidence>
<protein>
    <recommendedName>
        <fullName evidence="10">ABC transporter domain-containing protein</fullName>
    </recommendedName>
</protein>
<reference evidence="11" key="1">
    <citation type="submission" date="2021-02" db="EMBL/GenBank/DDBJ databases">
        <authorList>
            <person name="Nowell W R."/>
        </authorList>
    </citation>
    <scope>NUCLEOTIDE SEQUENCE</scope>
</reference>
<dbReference type="PROSITE" id="PS00211">
    <property type="entry name" value="ABC_TRANSPORTER_1"/>
    <property type="match status" value="1"/>
</dbReference>
<evidence type="ECO:0000313" key="13">
    <source>
        <dbReference type="Proteomes" id="UP000677228"/>
    </source>
</evidence>